<evidence type="ECO:0000259" key="4">
    <source>
        <dbReference type="PROSITE" id="PS01124"/>
    </source>
</evidence>
<evidence type="ECO:0000313" key="6">
    <source>
        <dbReference type="Proteomes" id="UP000321424"/>
    </source>
</evidence>
<dbReference type="PROSITE" id="PS01124">
    <property type="entry name" value="HTH_ARAC_FAMILY_2"/>
    <property type="match status" value="1"/>
</dbReference>
<dbReference type="InterPro" id="IPR018062">
    <property type="entry name" value="HTH_AraC-typ_CS"/>
</dbReference>
<keyword evidence="2" id="KW-0238">DNA-binding</keyword>
<dbReference type="InterPro" id="IPR029062">
    <property type="entry name" value="Class_I_gatase-like"/>
</dbReference>
<accession>A0A511M5W1</accession>
<keyword evidence="1" id="KW-0805">Transcription regulation</keyword>
<dbReference type="EMBL" id="BJXA01000002">
    <property type="protein sequence ID" value="GEM35995.1"/>
    <property type="molecule type" value="Genomic_DNA"/>
</dbReference>
<dbReference type="Gene3D" id="1.10.10.60">
    <property type="entry name" value="Homeodomain-like"/>
    <property type="match status" value="1"/>
</dbReference>
<gene>
    <name evidence="5" type="ORF">NN4_05140</name>
</gene>
<protein>
    <submittedName>
        <fullName evidence="5">AraC family transcriptional regulator</fullName>
    </submittedName>
</protein>
<dbReference type="Pfam" id="PF12833">
    <property type="entry name" value="HTH_18"/>
    <property type="match status" value="1"/>
</dbReference>
<feature type="domain" description="HTH araC/xylS-type" evidence="4">
    <location>
        <begin position="214"/>
        <end position="312"/>
    </location>
</feature>
<evidence type="ECO:0000256" key="2">
    <source>
        <dbReference type="ARBA" id="ARBA00023125"/>
    </source>
</evidence>
<dbReference type="InterPro" id="IPR002818">
    <property type="entry name" value="DJ-1/PfpI"/>
</dbReference>
<dbReference type="AlphaFoldDB" id="A0A511M5W1"/>
<keyword evidence="6" id="KW-1185">Reference proteome</keyword>
<dbReference type="Gene3D" id="3.40.50.880">
    <property type="match status" value="1"/>
</dbReference>
<organism evidence="5 6">
    <name type="scientific">Nocardia ninae NBRC 108245</name>
    <dbReference type="NCBI Taxonomy" id="1210091"/>
    <lineage>
        <taxon>Bacteria</taxon>
        <taxon>Bacillati</taxon>
        <taxon>Actinomycetota</taxon>
        <taxon>Actinomycetes</taxon>
        <taxon>Mycobacteriales</taxon>
        <taxon>Nocardiaceae</taxon>
        <taxon>Nocardia</taxon>
    </lineage>
</organism>
<dbReference type="PROSITE" id="PS00041">
    <property type="entry name" value="HTH_ARAC_FAMILY_1"/>
    <property type="match status" value="1"/>
</dbReference>
<comment type="caution">
    <text evidence="5">The sequence shown here is derived from an EMBL/GenBank/DDBJ whole genome shotgun (WGS) entry which is preliminary data.</text>
</comment>
<dbReference type="Pfam" id="PF01965">
    <property type="entry name" value="DJ-1_PfpI"/>
    <property type="match status" value="1"/>
</dbReference>
<dbReference type="PANTHER" id="PTHR43130">
    <property type="entry name" value="ARAC-FAMILY TRANSCRIPTIONAL REGULATOR"/>
    <property type="match status" value="1"/>
</dbReference>
<dbReference type="CDD" id="cd03137">
    <property type="entry name" value="GATase1_AraC_1"/>
    <property type="match status" value="1"/>
</dbReference>
<dbReference type="OrthoDB" id="4350011at2"/>
<dbReference type="SUPFAM" id="SSF46689">
    <property type="entry name" value="Homeodomain-like"/>
    <property type="match status" value="2"/>
</dbReference>
<name>A0A511M5W1_9NOCA</name>
<dbReference type="InterPro" id="IPR018060">
    <property type="entry name" value="HTH_AraC"/>
</dbReference>
<reference evidence="5 6" key="1">
    <citation type="submission" date="2019-07" db="EMBL/GenBank/DDBJ databases">
        <title>Whole genome shotgun sequence of Nocardia ninae NBRC 108245.</title>
        <authorList>
            <person name="Hosoyama A."/>
            <person name="Uohara A."/>
            <person name="Ohji S."/>
            <person name="Ichikawa N."/>
        </authorList>
    </citation>
    <scope>NUCLEOTIDE SEQUENCE [LARGE SCALE GENOMIC DNA]</scope>
    <source>
        <strain evidence="5 6">NBRC 108245</strain>
    </source>
</reference>
<dbReference type="Proteomes" id="UP000321424">
    <property type="component" value="Unassembled WGS sequence"/>
</dbReference>
<dbReference type="GO" id="GO:0003700">
    <property type="term" value="F:DNA-binding transcription factor activity"/>
    <property type="evidence" value="ECO:0007669"/>
    <property type="project" value="InterPro"/>
</dbReference>
<proteinExistence type="predicted"/>
<sequence>MHVVAATLPDRVEVFDLVLALQVFAVARRADGTKLYEVRVCGDGETTAMARGQLGFGLRPSWPSAALHEADTVLIPGGQPPYDTEQWVLDRVRRAAQRGARIASLCTGAFTLAATGLLAGQRATTHWLACTELAERYPDIEVDPTVLFVDNGSVLTSAGSAAVMDMCLHMVRNDYGAEIAADAARYLVMPLQRAGGQAQFIPRTPPPTDRSALQPVLAWIEHNLERPLTQSEIARAAGMSLRSLQRHFHDQLGTTAQHWLLHARLDRARQLLETTELPIDQVAEAAGFGTAVTLRRHFTREVGTAPRAYRNAFR</sequence>
<dbReference type="GO" id="GO:0043565">
    <property type="term" value="F:sequence-specific DNA binding"/>
    <property type="evidence" value="ECO:0007669"/>
    <property type="project" value="InterPro"/>
</dbReference>
<dbReference type="InterPro" id="IPR009057">
    <property type="entry name" value="Homeodomain-like_sf"/>
</dbReference>
<keyword evidence="3" id="KW-0804">Transcription</keyword>
<dbReference type="PANTHER" id="PTHR43130:SF3">
    <property type="entry name" value="HTH-TYPE TRANSCRIPTIONAL REGULATOR RV1931C"/>
    <property type="match status" value="1"/>
</dbReference>
<dbReference type="InterPro" id="IPR052158">
    <property type="entry name" value="INH-QAR"/>
</dbReference>
<dbReference type="SUPFAM" id="SSF52317">
    <property type="entry name" value="Class I glutamine amidotransferase-like"/>
    <property type="match status" value="1"/>
</dbReference>
<evidence type="ECO:0000313" key="5">
    <source>
        <dbReference type="EMBL" id="GEM35995.1"/>
    </source>
</evidence>
<dbReference type="RefSeq" id="WP_147128307.1">
    <property type="nucleotide sequence ID" value="NZ_BJXA01000002.1"/>
</dbReference>
<evidence type="ECO:0000256" key="3">
    <source>
        <dbReference type="ARBA" id="ARBA00023163"/>
    </source>
</evidence>
<evidence type="ECO:0000256" key="1">
    <source>
        <dbReference type="ARBA" id="ARBA00023015"/>
    </source>
</evidence>
<dbReference type="SMART" id="SM00342">
    <property type="entry name" value="HTH_ARAC"/>
    <property type="match status" value="1"/>
</dbReference>